<dbReference type="Gene3D" id="4.10.280.10">
    <property type="entry name" value="Helix-loop-helix DNA-binding domain"/>
    <property type="match status" value="1"/>
</dbReference>
<feature type="region of interest" description="Disordered" evidence="1">
    <location>
        <begin position="1"/>
        <end position="29"/>
    </location>
</feature>
<organism evidence="3 4">
    <name type="scientific">Paragonimus heterotremus</name>
    <dbReference type="NCBI Taxonomy" id="100268"/>
    <lineage>
        <taxon>Eukaryota</taxon>
        <taxon>Metazoa</taxon>
        <taxon>Spiralia</taxon>
        <taxon>Lophotrochozoa</taxon>
        <taxon>Platyhelminthes</taxon>
        <taxon>Trematoda</taxon>
        <taxon>Digenea</taxon>
        <taxon>Plagiorchiida</taxon>
        <taxon>Troglotremata</taxon>
        <taxon>Troglotrematidae</taxon>
        <taxon>Paragonimus</taxon>
    </lineage>
</organism>
<dbReference type="InterPro" id="IPR036638">
    <property type="entry name" value="HLH_DNA-bd_sf"/>
</dbReference>
<dbReference type="InterPro" id="IPR050359">
    <property type="entry name" value="bHLH_transcription_factors"/>
</dbReference>
<reference evidence="3" key="1">
    <citation type="submission" date="2019-05" db="EMBL/GenBank/DDBJ databases">
        <title>Annotation for the trematode Paragonimus heterotremus.</title>
        <authorList>
            <person name="Choi Y.-J."/>
        </authorList>
    </citation>
    <scope>NUCLEOTIDE SEQUENCE</scope>
    <source>
        <strain evidence="3">LC</strain>
    </source>
</reference>
<dbReference type="CDD" id="cd11390">
    <property type="entry name" value="bHLH_TS"/>
    <property type="match status" value="1"/>
</dbReference>
<evidence type="ECO:0000313" key="3">
    <source>
        <dbReference type="EMBL" id="KAF5398023.1"/>
    </source>
</evidence>
<dbReference type="EMBL" id="LUCH01005502">
    <property type="protein sequence ID" value="KAF5398023.1"/>
    <property type="molecule type" value="Genomic_DNA"/>
</dbReference>
<comment type="caution">
    <text evidence="3">The sequence shown here is derived from an EMBL/GenBank/DDBJ whole genome shotgun (WGS) entry which is preliminary data.</text>
</comment>
<dbReference type="GO" id="GO:0005634">
    <property type="term" value="C:nucleus"/>
    <property type="evidence" value="ECO:0007669"/>
    <property type="project" value="TreeGrafter"/>
</dbReference>
<evidence type="ECO:0000313" key="4">
    <source>
        <dbReference type="Proteomes" id="UP000748531"/>
    </source>
</evidence>
<dbReference type="GO" id="GO:0003700">
    <property type="term" value="F:DNA-binding transcription factor activity"/>
    <property type="evidence" value="ECO:0007669"/>
    <property type="project" value="TreeGrafter"/>
</dbReference>
<sequence length="356" mass="41116">MPVEAMMTDGYHTNLLSEKEGPNDSGGQTKVRRHERLLWTNATRRGKRIEILASTKPRRPRATMRERQRMAQVNQAFDSLRSVVPRGHMTEYQRLSKIATLRLAIQYIRAMNRILGKDTNVRDGSSDGWSERFKRATRRIQSTTLCECADRETTTFRQESIGPAGAPDRSHERNKTLRSSRTSVEEIKLGGSVQEEWLDIGLAENRTFVLFGCSPQLGWDVRELDFNNSTTYRSAPHENHREQFERNARNAKEMRQSPLAVAQPDAEHSSWSNADWNQSGSDHAPVWDSNQHTTPFVHSDYEHNAWEATFCSWIPNCQRQMHPDQTDYNLYHSRNSPIENTCPTPEMMCSHQTTWL</sequence>
<dbReference type="GO" id="GO:0045944">
    <property type="term" value="P:positive regulation of transcription by RNA polymerase II"/>
    <property type="evidence" value="ECO:0007669"/>
    <property type="project" value="TreeGrafter"/>
</dbReference>
<gene>
    <name evidence="3" type="ORF">PHET_08990</name>
</gene>
<dbReference type="GO" id="GO:0007423">
    <property type="term" value="P:sensory organ development"/>
    <property type="evidence" value="ECO:0007669"/>
    <property type="project" value="TreeGrafter"/>
</dbReference>
<dbReference type="Proteomes" id="UP000748531">
    <property type="component" value="Unassembled WGS sequence"/>
</dbReference>
<accession>A0A8J4T3W7</accession>
<feature type="region of interest" description="Disordered" evidence="1">
    <location>
        <begin position="156"/>
        <end position="179"/>
    </location>
</feature>
<name>A0A8J4T3W7_9TREM</name>
<keyword evidence="4" id="KW-1185">Reference proteome</keyword>
<dbReference type="Pfam" id="PF00010">
    <property type="entry name" value="HLH"/>
    <property type="match status" value="1"/>
</dbReference>
<dbReference type="SMART" id="SM00353">
    <property type="entry name" value="HLH"/>
    <property type="match status" value="1"/>
</dbReference>
<feature type="domain" description="BHLH" evidence="2">
    <location>
        <begin position="57"/>
        <end position="111"/>
    </location>
</feature>
<protein>
    <recommendedName>
        <fullName evidence="2">BHLH domain-containing protein</fullName>
    </recommendedName>
</protein>
<dbReference type="GO" id="GO:0061564">
    <property type="term" value="P:axon development"/>
    <property type="evidence" value="ECO:0007669"/>
    <property type="project" value="TreeGrafter"/>
</dbReference>
<feature type="region of interest" description="Disordered" evidence="1">
    <location>
        <begin position="263"/>
        <end position="288"/>
    </location>
</feature>
<dbReference type="OrthoDB" id="10039134at2759"/>
<proteinExistence type="predicted"/>
<dbReference type="AlphaFoldDB" id="A0A8J4T3W7"/>
<dbReference type="SUPFAM" id="SSF47459">
    <property type="entry name" value="HLH, helix-loop-helix DNA-binding domain"/>
    <property type="match status" value="1"/>
</dbReference>
<evidence type="ECO:0000259" key="2">
    <source>
        <dbReference type="PROSITE" id="PS50888"/>
    </source>
</evidence>
<dbReference type="GO" id="GO:0070888">
    <property type="term" value="F:E-box binding"/>
    <property type="evidence" value="ECO:0007669"/>
    <property type="project" value="TreeGrafter"/>
</dbReference>
<feature type="compositionally biased region" description="Polar residues" evidence="1">
    <location>
        <begin position="269"/>
        <end position="281"/>
    </location>
</feature>
<dbReference type="PROSITE" id="PS50888">
    <property type="entry name" value="BHLH"/>
    <property type="match status" value="1"/>
</dbReference>
<dbReference type="InterPro" id="IPR011598">
    <property type="entry name" value="bHLH_dom"/>
</dbReference>
<dbReference type="GO" id="GO:0046983">
    <property type="term" value="F:protein dimerization activity"/>
    <property type="evidence" value="ECO:0007669"/>
    <property type="project" value="InterPro"/>
</dbReference>
<dbReference type="PANTHER" id="PTHR19290">
    <property type="entry name" value="BASIC HELIX-LOOP-HELIX PROTEIN NEUROGENIN-RELATED"/>
    <property type="match status" value="1"/>
</dbReference>
<evidence type="ECO:0000256" key="1">
    <source>
        <dbReference type="SAM" id="MobiDB-lite"/>
    </source>
</evidence>